<keyword evidence="5" id="KW-0804">Transcription</keyword>
<dbReference type="InterPro" id="IPR039425">
    <property type="entry name" value="RNA_pol_sigma-70-like"/>
</dbReference>
<comment type="similarity">
    <text evidence="1">Belongs to the sigma-70 factor family. ECF subfamily.</text>
</comment>
<dbReference type="GO" id="GO:0003677">
    <property type="term" value="F:DNA binding"/>
    <property type="evidence" value="ECO:0007669"/>
    <property type="project" value="UniProtKB-KW"/>
</dbReference>
<accession>A0A975NGP7</accession>
<organism evidence="8 9">
    <name type="scientific">Bradyrhizobium sediminis</name>
    <dbReference type="NCBI Taxonomy" id="2840469"/>
    <lineage>
        <taxon>Bacteria</taxon>
        <taxon>Pseudomonadati</taxon>
        <taxon>Pseudomonadota</taxon>
        <taxon>Alphaproteobacteria</taxon>
        <taxon>Hyphomicrobiales</taxon>
        <taxon>Nitrobacteraceae</taxon>
        <taxon>Bradyrhizobium</taxon>
    </lineage>
</organism>
<evidence type="ECO:0000256" key="3">
    <source>
        <dbReference type="ARBA" id="ARBA00023082"/>
    </source>
</evidence>
<evidence type="ECO:0000259" key="6">
    <source>
        <dbReference type="Pfam" id="PF04542"/>
    </source>
</evidence>
<feature type="domain" description="RNA polymerase sigma-70 region 2" evidence="6">
    <location>
        <begin position="57"/>
        <end position="122"/>
    </location>
</feature>
<keyword evidence="3" id="KW-0731">Sigma factor</keyword>
<name>A0A975NGP7_9BRAD</name>
<keyword evidence="2" id="KW-0805">Transcription regulation</keyword>
<dbReference type="InterPro" id="IPR036388">
    <property type="entry name" value="WH-like_DNA-bd_sf"/>
</dbReference>
<gene>
    <name evidence="8" type="ORF">KMZ29_06020</name>
</gene>
<dbReference type="PANTHER" id="PTHR43133">
    <property type="entry name" value="RNA POLYMERASE ECF-TYPE SIGMA FACTO"/>
    <property type="match status" value="1"/>
</dbReference>
<evidence type="ECO:0000256" key="4">
    <source>
        <dbReference type="ARBA" id="ARBA00023125"/>
    </source>
</evidence>
<keyword evidence="4" id="KW-0238">DNA-binding</keyword>
<protein>
    <submittedName>
        <fullName evidence="8">Sigma-70 family RNA polymerase sigma factor</fullName>
    </submittedName>
</protein>
<dbReference type="GO" id="GO:0006352">
    <property type="term" value="P:DNA-templated transcription initiation"/>
    <property type="evidence" value="ECO:0007669"/>
    <property type="project" value="InterPro"/>
</dbReference>
<dbReference type="InterPro" id="IPR013324">
    <property type="entry name" value="RNA_pol_sigma_r3/r4-like"/>
</dbReference>
<evidence type="ECO:0000256" key="1">
    <source>
        <dbReference type="ARBA" id="ARBA00010641"/>
    </source>
</evidence>
<evidence type="ECO:0000256" key="5">
    <source>
        <dbReference type="ARBA" id="ARBA00023163"/>
    </source>
</evidence>
<dbReference type="InterPro" id="IPR013249">
    <property type="entry name" value="RNA_pol_sigma70_r4_t2"/>
</dbReference>
<dbReference type="InterPro" id="IPR014284">
    <property type="entry name" value="RNA_pol_sigma-70_dom"/>
</dbReference>
<dbReference type="AlphaFoldDB" id="A0A975NGP7"/>
<reference evidence="8" key="1">
    <citation type="submission" date="2021-06" db="EMBL/GenBank/DDBJ databases">
        <title>Bradyrhizobium sp. S2-20-1 Genome sequencing.</title>
        <authorList>
            <person name="Jin L."/>
        </authorList>
    </citation>
    <scope>NUCLEOTIDE SEQUENCE</scope>
    <source>
        <strain evidence="8">S2-20-1</strain>
    </source>
</reference>
<dbReference type="InterPro" id="IPR007627">
    <property type="entry name" value="RNA_pol_sigma70_r2"/>
</dbReference>
<dbReference type="EMBL" id="CP076134">
    <property type="protein sequence ID" value="QWG14241.1"/>
    <property type="molecule type" value="Genomic_DNA"/>
</dbReference>
<dbReference type="Gene3D" id="1.10.10.10">
    <property type="entry name" value="Winged helix-like DNA-binding domain superfamily/Winged helix DNA-binding domain"/>
    <property type="match status" value="1"/>
</dbReference>
<evidence type="ECO:0000256" key="2">
    <source>
        <dbReference type="ARBA" id="ARBA00023015"/>
    </source>
</evidence>
<dbReference type="Pfam" id="PF08281">
    <property type="entry name" value="Sigma70_r4_2"/>
    <property type="match status" value="1"/>
</dbReference>
<evidence type="ECO:0000313" key="9">
    <source>
        <dbReference type="Proteomes" id="UP000680839"/>
    </source>
</evidence>
<dbReference type="Pfam" id="PF04542">
    <property type="entry name" value="Sigma70_r2"/>
    <property type="match status" value="1"/>
</dbReference>
<dbReference type="SUPFAM" id="SSF88946">
    <property type="entry name" value="Sigma2 domain of RNA polymerase sigma factors"/>
    <property type="match status" value="1"/>
</dbReference>
<dbReference type="SUPFAM" id="SSF88659">
    <property type="entry name" value="Sigma3 and sigma4 domains of RNA polymerase sigma factors"/>
    <property type="match status" value="1"/>
</dbReference>
<evidence type="ECO:0000259" key="7">
    <source>
        <dbReference type="Pfam" id="PF08281"/>
    </source>
</evidence>
<feature type="domain" description="RNA polymerase sigma factor 70 region 4 type 2" evidence="7">
    <location>
        <begin position="153"/>
        <end position="204"/>
    </location>
</feature>
<dbReference type="PANTHER" id="PTHR43133:SF58">
    <property type="entry name" value="ECF RNA POLYMERASE SIGMA FACTOR SIGD"/>
    <property type="match status" value="1"/>
</dbReference>
<evidence type="ECO:0000313" key="8">
    <source>
        <dbReference type="EMBL" id="QWG14241.1"/>
    </source>
</evidence>
<dbReference type="NCBIfam" id="TIGR02937">
    <property type="entry name" value="sigma70-ECF"/>
    <property type="match status" value="1"/>
</dbReference>
<dbReference type="RefSeq" id="WP_215622876.1">
    <property type="nucleotide sequence ID" value="NZ_CP076134.1"/>
</dbReference>
<dbReference type="Gene3D" id="1.10.1740.10">
    <property type="match status" value="1"/>
</dbReference>
<dbReference type="InterPro" id="IPR013325">
    <property type="entry name" value="RNA_pol_sigma_r2"/>
</dbReference>
<proteinExistence type="inferred from homology"/>
<dbReference type="GO" id="GO:0016987">
    <property type="term" value="F:sigma factor activity"/>
    <property type="evidence" value="ECO:0007669"/>
    <property type="project" value="UniProtKB-KW"/>
</dbReference>
<dbReference type="Proteomes" id="UP000680839">
    <property type="component" value="Chromosome"/>
</dbReference>
<sequence>MPSCGKQDPPYPHTPRLTLVVSTEPANKRASGGQSDWSVLMVRAQDGDRDAYRSLLKEIEPYVRSIAIRCFNRPFDAEDVVQDVLLTVHAVRNTYDPKRPFGPWLVAIANRRIIDRLRRHARQKAREIELSAEHETFAEAPANLDSTISAELALVGAIDKLPPDQREAIRMLKLKEMSLKEASQASGRSVTALKVATHRAIRNLRRLLKGEPS</sequence>